<comment type="caution">
    <text evidence="4">The sequence shown here is derived from an EMBL/GenBank/DDBJ whole genome shotgun (WGS) entry which is preliminary data.</text>
</comment>
<dbReference type="PANTHER" id="PTHR43855">
    <property type="entry name" value="THIOSULFATE SULFURTRANSFERASE"/>
    <property type="match status" value="1"/>
</dbReference>
<dbReference type="PANTHER" id="PTHR43855:SF1">
    <property type="entry name" value="THIOSULFATE SULFURTRANSFERASE"/>
    <property type="match status" value="1"/>
</dbReference>
<evidence type="ECO:0000313" key="4">
    <source>
        <dbReference type="EMBL" id="EAV42020.1"/>
    </source>
</evidence>
<dbReference type="eggNOG" id="COG2897">
    <property type="taxonomic scope" value="Bacteria"/>
</dbReference>
<keyword evidence="2" id="KW-0732">Signal</keyword>
<dbReference type="AlphaFoldDB" id="A0NZ19"/>
<dbReference type="InterPro" id="IPR036873">
    <property type="entry name" value="Rhodanese-like_dom_sf"/>
</dbReference>
<dbReference type="Pfam" id="PF00581">
    <property type="entry name" value="Rhodanese"/>
    <property type="match status" value="2"/>
</dbReference>
<sequence length="323" mass="33980">MKRLAAKPSRTRKAEIMKHVALALAMTASLATSAAAATFGPLVEASELSASLDTVEPVLLDIRNAGYEKGHADGALFAPYRMFRGPAENPGGLVDVEKLEAELEELGLEQDTPIVILSEGKTDTDFGSAARVYWTLKSTGFTDLSILNGGLESWKAAGLPVNATAESAFPSELDLTFDDTWLATTADVAAVAAGESNALLVDARPADFFNGRKAHDAAARPGTLPTAINHTYTAFFKEGSPAMSTAIDPSALKASLGVEDGKDTVSFCNTGHWAAAHWFAVSEVAGVENAKLYAGSMVEYSQSGNEMANTPGLVQNLINQILN</sequence>
<dbReference type="SUPFAM" id="SSF52821">
    <property type="entry name" value="Rhodanese/Cell cycle control phosphatase"/>
    <property type="match status" value="2"/>
</dbReference>
<feature type="signal peptide" evidence="2">
    <location>
        <begin position="1"/>
        <end position="36"/>
    </location>
</feature>
<dbReference type="InterPro" id="IPR051126">
    <property type="entry name" value="Thiosulfate_sulfurtransferase"/>
</dbReference>
<dbReference type="PROSITE" id="PS50206">
    <property type="entry name" value="RHODANESE_3"/>
    <property type="match status" value="2"/>
</dbReference>
<feature type="domain" description="Rhodanese" evidence="3">
    <location>
        <begin position="194"/>
        <end position="309"/>
    </location>
</feature>
<organism evidence="4 5">
    <name type="scientific">Roseibium aggregatum (strain ATCC 25650 / DSM 13394 / JCM 20685 / NBRC 16684 / NCIMB 2208 / IAM 12614 / B1)</name>
    <name type="common">Stappia aggregata</name>
    <dbReference type="NCBI Taxonomy" id="384765"/>
    <lineage>
        <taxon>Bacteria</taxon>
        <taxon>Pseudomonadati</taxon>
        <taxon>Pseudomonadota</taxon>
        <taxon>Alphaproteobacteria</taxon>
        <taxon>Hyphomicrobiales</taxon>
        <taxon>Stappiaceae</taxon>
        <taxon>Roseibium</taxon>
    </lineage>
</organism>
<feature type="chain" id="PRO_5002628304" evidence="2">
    <location>
        <begin position="37"/>
        <end position="323"/>
    </location>
</feature>
<accession>A0NZ19</accession>
<feature type="domain" description="Rhodanese" evidence="3">
    <location>
        <begin position="53"/>
        <end position="163"/>
    </location>
</feature>
<protein>
    <submittedName>
        <fullName evidence="4">Probable Rhodanese-related sulfurtransferase</fullName>
    </submittedName>
</protein>
<keyword evidence="1" id="KW-0677">Repeat</keyword>
<dbReference type="InterPro" id="IPR001763">
    <property type="entry name" value="Rhodanese-like_dom"/>
</dbReference>
<evidence type="ECO:0000256" key="2">
    <source>
        <dbReference type="SAM" id="SignalP"/>
    </source>
</evidence>
<dbReference type="SMART" id="SM00450">
    <property type="entry name" value="RHOD"/>
    <property type="match status" value="2"/>
</dbReference>
<evidence type="ECO:0000256" key="1">
    <source>
        <dbReference type="ARBA" id="ARBA00022737"/>
    </source>
</evidence>
<proteinExistence type="predicted"/>
<evidence type="ECO:0000313" key="5">
    <source>
        <dbReference type="Proteomes" id="UP000004848"/>
    </source>
</evidence>
<dbReference type="Gene3D" id="3.40.250.10">
    <property type="entry name" value="Rhodanese-like domain"/>
    <property type="match status" value="2"/>
</dbReference>
<keyword evidence="4" id="KW-0808">Transferase</keyword>
<dbReference type="Proteomes" id="UP000004848">
    <property type="component" value="Unassembled WGS sequence"/>
</dbReference>
<dbReference type="GO" id="GO:0016740">
    <property type="term" value="F:transferase activity"/>
    <property type="evidence" value="ECO:0007669"/>
    <property type="project" value="UniProtKB-KW"/>
</dbReference>
<reference evidence="4 5" key="1">
    <citation type="submission" date="2006-05" db="EMBL/GenBank/DDBJ databases">
        <authorList>
            <person name="King G."/>
            <person name="Ferriera S."/>
            <person name="Johnson J."/>
            <person name="Kravitz S."/>
            <person name="Beeson K."/>
            <person name="Sutton G."/>
            <person name="Rogers Y.-H."/>
            <person name="Friedman R."/>
            <person name="Frazier M."/>
            <person name="Venter J.C."/>
        </authorList>
    </citation>
    <scope>NUCLEOTIDE SEQUENCE [LARGE SCALE GENOMIC DNA]</scope>
    <source>
        <strain evidence="5">ATCC 25650 / DSM 13394 / JCM 20685 / NBRC 16684 / NCIMB 2208 / IAM 12614 / B1</strain>
    </source>
</reference>
<evidence type="ECO:0000259" key="3">
    <source>
        <dbReference type="PROSITE" id="PS50206"/>
    </source>
</evidence>
<dbReference type="EMBL" id="AAUW01000017">
    <property type="protein sequence ID" value="EAV42020.1"/>
    <property type="molecule type" value="Genomic_DNA"/>
</dbReference>
<gene>
    <name evidence="4" type="ORF">SIAM614_25412</name>
</gene>
<name>A0NZ19_ROSAI</name>